<evidence type="ECO:0000256" key="3">
    <source>
        <dbReference type="ARBA" id="ARBA00022946"/>
    </source>
</evidence>
<dbReference type="Ensembl" id="ENSECRT00000022563.1">
    <property type="protein sequence ID" value="ENSECRP00000022091.1"/>
    <property type="gene ID" value="ENSECRG00000014944.1"/>
</dbReference>
<dbReference type="GO" id="GO:0005762">
    <property type="term" value="C:mitochondrial large ribosomal subunit"/>
    <property type="evidence" value="ECO:0007669"/>
    <property type="project" value="TreeGrafter"/>
</dbReference>
<dbReference type="RefSeq" id="XP_028673419.1">
    <property type="nucleotide sequence ID" value="XM_028817586.2"/>
</dbReference>
<comment type="subcellular location">
    <subcellularLocation>
        <location evidence="1">Mitochondrion</location>
    </subcellularLocation>
</comment>
<accession>A0A8C4SVH6</accession>
<organism evidence="9 10">
    <name type="scientific">Erpetoichthys calabaricus</name>
    <name type="common">Rope fish</name>
    <name type="synonym">Calamoichthys calabaricus</name>
    <dbReference type="NCBI Taxonomy" id="27687"/>
    <lineage>
        <taxon>Eukaryota</taxon>
        <taxon>Metazoa</taxon>
        <taxon>Chordata</taxon>
        <taxon>Craniata</taxon>
        <taxon>Vertebrata</taxon>
        <taxon>Euteleostomi</taxon>
        <taxon>Actinopterygii</taxon>
        <taxon>Polypteriformes</taxon>
        <taxon>Polypteridae</taxon>
        <taxon>Erpetoichthys</taxon>
    </lineage>
</organism>
<dbReference type="InterPro" id="IPR019716">
    <property type="entry name" value="Ribosomal_mL53"/>
</dbReference>
<evidence type="ECO:0000256" key="1">
    <source>
        <dbReference type="ARBA" id="ARBA00004173"/>
    </source>
</evidence>
<proteinExistence type="inferred from homology"/>
<dbReference type="GeneTree" id="ENSGT00940000164970"/>
<evidence type="ECO:0000256" key="4">
    <source>
        <dbReference type="ARBA" id="ARBA00022980"/>
    </source>
</evidence>
<evidence type="ECO:0000256" key="2">
    <source>
        <dbReference type="ARBA" id="ARBA00005557"/>
    </source>
</evidence>
<evidence type="ECO:0000313" key="10">
    <source>
        <dbReference type="Proteomes" id="UP000694620"/>
    </source>
</evidence>
<dbReference type="Proteomes" id="UP000694620">
    <property type="component" value="Chromosome 13"/>
</dbReference>
<dbReference type="InterPro" id="IPR052473">
    <property type="entry name" value="mtLSU_mL53"/>
</dbReference>
<protein>
    <recommendedName>
        <fullName evidence="7">Large ribosomal subunit protein mL53</fullName>
    </recommendedName>
    <alternativeName>
        <fullName evidence="8">39S ribosomal protein L53, mitochondrial</fullName>
    </alternativeName>
</protein>
<gene>
    <name evidence="9" type="primary">mrpl53</name>
</gene>
<reference evidence="9" key="2">
    <citation type="submission" date="2025-08" db="UniProtKB">
        <authorList>
            <consortium name="Ensembl"/>
        </authorList>
    </citation>
    <scope>IDENTIFICATION</scope>
</reference>
<dbReference type="AlphaFoldDB" id="A0A8C4SVH6"/>
<evidence type="ECO:0000256" key="7">
    <source>
        <dbReference type="ARBA" id="ARBA00035180"/>
    </source>
</evidence>
<keyword evidence="5" id="KW-0496">Mitochondrion</keyword>
<dbReference type="PANTHER" id="PTHR33618:SF1">
    <property type="entry name" value="LARGE RIBOSOMAL SUBUNIT PROTEIN ML53"/>
    <property type="match status" value="1"/>
</dbReference>
<comment type="similarity">
    <text evidence="2">Belongs to the mitochondrion-specific ribosomal protein mL53 family.</text>
</comment>
<evidence type="ECO:0000256" key="6">
    <source>
        <dbReference type="ARBA" id="ARBA00023274"/>
    </source>
</evidence>
<evidence type="ECO:0000256" key="8">
    <source>
        <dbReference type="ARBA" id="ARBA00042721"/>
    </source>
</evidence>
<keyword evidence="4" id="KW-0689">Ribosomal protein</keyword>
<name>A0A8C4SVH6_ERPCA</name>
<keyword evidence="10" id="KW-1185">Reference proteome</keyword>
<keyword evidence="6" id="KW-0687">Ribonucleoprotein</keyword>
<dbReference type="PANTHER" id="PTHR33618">
    <property type="entry name" value="39S RIBOSOMAL PROTEIN L53, MITOCHONDRIAL"/>
    <property type="match status" value="1"/>
</dbReference>
<reference evidence="9" key="3">
    <citation type="submission" date="2025-09" db="UniProtKB">
        <authorList>
            <consortium name="Ensembl"/>
        </authorList>
    </citation>
    <scope>IDENTIFICATION</scope>
</reference>
<dbReference type="OrthoDB" id="6618793at2759"/>
<dbReference type="Pfam" id="PF10780">
    <property type="entry name" value="MRP_L53"/>
    <property type="match status" value="1"/>
</dbReference>
<sequence length="107" mass="11794">MAMSKGSLALKTVKKIVVAFCPFESNAKASREFLALVGSEKTRMTNLNCEVTVNIKHDKSEPVIDVTFVDGEKLLMNGTNLTSKEMLSAFISRCTVKESQMMEGTKK</sequence>
<keyword evidence="3" id="KW-0809">Transit peptide</keyword>
<evidence type="ECO:0000313" key="9">
    <source>
        <dbReference type="Ensembl" id="ENSECRP00000022091.1"/>
    </source>
</evidence>
<reference evidence="9" key="1">
    <citation type="submission" date="2021-06" db="EMBL/GenBank/DDBJ databases">
        <authorList>
            <consortium name="Wellcome Sanger Institute Data Sharing"/>
        </authorList>
    </citation>
    <scope>NUCLEOTIDE SEQUENCE [LARGE SCALE GENOMIC DNA]</scope>
</reference>
<evidence type="ECO:0000256" key="5">
    <source>
        <dbReference type="ARBA" id="ARBA00023128"/>
    </source>
</evidence>
<dbReference type="GeneID" id="114663682"/>
<dbReference type="CTD" id="116540"/>
<dbReference type="Gene3D" id="3.40.30.10">
    <property type="entry name" value="Glutaredoxin"/>
    <property type="match status" value="1"/>
</dbReference>